<dbReference type="AlphaFoldDB" id="A0A1H9CDQ2"/>
<dbReference type="InterPro" id="IPR050625">
    <property type="entry name" value="ParA/MinD_ATPase"/>
</dbReference>
<dbReference type="PANTHER" id="PTHR43384:SF13">
    <property type="entry name" value="SLR0110 PROTEIN"/>
    <property type="match status" value="1"/>
</dbReference>
<dbReference type="GO" id="GO:0051782">
    <property type="term" value="P:negative regulation of cell division"/>
    <property type="evidence" value="ECO:0007669"/>
    <property type="project" value="TreeGrafter"/>
</dbReference>
<organism evidence="2 3">
    <name type="scientific">Piscibacillus halophilus</name>
    <dbReference type="NCBI Taxonomy" id="571933"/>
    <lineage>
        <taxon>Bacteria</taxon>
        <taxon>Bacillati</taxon>
        <taxon>Bacillota</taxon>
        <taxon>Bacilli</taxon>
        <taxon>Bacillales</taxon>
        <taxon>Bacillaceae</taxon>
        <taxon>Piscibacillus</taxon>
    </lineage>
</organism>
<dbReference type="STRING" id="571933.SAMN05216362_10526"/>
<proteinExistence type="predicted"/>
<accession>A0A1H9CDQ2</accession>
<evidence type="ECO:0000259" key="1">
    <source>
        <dbReference type="Pfam" id="PF13614"/>
    </source>
</evidence>
<dbReference type="Gene3D" id="3.40.50.2300">
    <property type="match status" value="1"/>
</dbReference>
<reference evidence="2 3" key="1">
    <citation type="submission" date="2016-10" db="EMBL/GenBank/DDBJ databases">
        <authorList>
            <person name="de Groot N.N."/>
        </authorList>
    </citation>
    <scope>NUCLEOTIDE SEQUENCE [LARGE SCALE GENOMIC DNA]</scope>
    <source>
        <strain evidence="2 3">DSM 21633</strain>
    </source>
</reference>
<keyword evidence="3" id="KW-1185">Reference proteome</keyword>
<evidence type="ECO:0000313" key="2">
    <source>
        <dbReference type="EMBL" id="SEP98788.1"/>
    </source>
</evidence>
<feature type="domain" description="AAA" evidence="1">
    <location>
        <begin position="134"/>
        <end position="290"/>
    </location>
</feature>
<dbReference type="RefSeq" id="WP_091772763.1">
    <property type="nucleotide sequence ID" value="NZ_FOES01000005.1"/>
</dbReference>
<evidence type="ECO:0000313" key="3">
    <source>
        <dbReference type="Proteomes" id="UP000199427"/>
    </source>
</evidence>
<dbReference type="PANTHER" id="PTHR43384">
    <property type="entry name" value="SEPTUM SITE-DETERMINING PROTEIN MIND HOMOLOG, CHLOROPLASTIC-RELATED"/>
    <property type="match status" value="1"/>
</dbReference>
<dbReference type="SUPFAM" id="SSF52540">
    <property type="entry name" value="P-loop containing nucleoside triphosphate hydrolases"/>
    <property type="match status" value="1"/>
</dbReference>
<dbReference type="Pfam" id="PF13614">
    <property type="entry name" value="AAA_31"/>
    <property type="match status" value="1"/>
</dbReference>
<dbReference type="Gene3D" id="3.40.50.300">
    <property type="entry name" value="P-loop containing nucleotide triphosphate hydrolases"/>
    <property type="match status" value="1"/>
</dbReference>
<name>A0A1H9CDQ2_9BACI</name>
<sequence>MDRVNDLFVIGNHPELNETLDEQLSNEFNLSYITTAELKKIEAQIIIVVNQDDSTADLVQAVLAESPSASIICVNGEEDFDLLRGLTRIGVTDFFVLPGEELILKERLEELAREHAQRTLSLDDTGGYKRGGGKVFAFYSGSGGSGKSLISTTFAQTLKLESTAKVLFIDLNLQYGGAETYLGIESNRSMIDLIPVINELGEHHIRNVSERESHSELNVLVSPKDAELAERITEDFVLRLLRASKRNFDFIIIDLPIWMDERTLMALEESDLIYYVMDINTVSMRVLKSVESLFTRLGINPKDKLEMVINFKGKDTELNKKDLERFVSYPVATEIRRDQKNIQAKINHGEPLRKEPKEKKLSPFVKDINKWVHSMLK</sequence>
<dbReference type="GO" id="GO:0005524">
    <property type="term" value="F:ATP binding"/>
    <property type="evidence" value="ECO:0007669"/>
    <property type="project" value="TreeGrafter"/>
</dbReference>
<dbReference type="InterPro" id="IPR025669">
    <property type="entry name" value="AAA_dom"/>
</dbReference>
<protein>
    <submittedName>
        <fullName evidence="2">Pilus assembly protein CpaE</fullName>
    </submittedName>
</protein>
<dbReference type="OrthoDB" id="2512803at2"/>
<dbReference type="GO" id="GO:0009898">
    <property type="term" value="C:cytoplasmic side of plasma membrane"/>
    <property type="evidence" value="ECO:0007669"/>
    <property type="project" value="TreeGrafter"/>
</dbReference>
<dbReference type="EMBL" id="FOES01000005">
    <property type="protein sequence ID" value="SEP98788.1"/>
    <property type="molecule type" value="Genomic_DNA"/>
</dbReference>
<gene>
    <name evidence="2" type="ORF">SAMN05216362_10526</name>
</gene>
<dbReference type="GO" id="GO:0016887">
    <property type="term" value="F:ATP hydrolysis activity"/>
    <property type="evidence" value="ECO:0007669"/>
    <property type="project" value="TreeGrafter"/>
</dbReference>
<dbReference type="InterPro" id="IPR027417">
    <property type="entry name" value="P-loop_NTPase"/>
</dbReference>
<dbReference type="Proteomes" id="UP000199427">
    <property type="component" value="Unassembled WGS sequence"/>
</dbReference>
<dbReference type="GO" id="GO:0005829">
    <property type="term" value="C:cytosol"/>
    <property type="evidence" value="ECO:0007669"/>
    <property type="project" value="TreeGrafter"/>
</dbReference>